<gene>
    <name evidence="1" type="ORF">IAQ67_14330</name>
</gene>
<dbReference type="RefSeq" id="WP_190297012.1">
    <property type="nucleotide sequence ID" value="NZ_CP061172.1"/>
</dbReference>
<proteinExistence type="predicted"/>
<evidence type="ECO:0000313" key="2">
    <source>
        <dbReference type="Proteomes" id="UP000516384"/>
    </source>
</evidence>
<sequence>MGRDRPIEVHVNSKGSKHHVFQELMHAEDAYAFIPVDGRYKTDIYNQGLLDGRTRAVNFFSTLFECESPWVLVLPLQTAKGNLNNNSFVGVVSLAQTYIVRMREAVTFLNNVCMSCGEYGSAKCYLSLTFDCGEDDREQYRDSSWFEMQKEIRRKRKDRVFPV</sequence>
<reference evidence="1 2" key="1">
    <citation type="submission" date="2020-09" db="EMBL/GenBank/DDBJ databases">
        <title>Characterization of Paenibacillus peoriae strain ZF390 with broad-spectrum antimicrobial activity as a potential biocontrol agent.</title>
        <authorList>
            <person name="Li L."/>
            <person name="Zhao Y."/>
            <person name="Li B."/>
            <person name="Xie X."/>
        </authorList>
    </citation>
    <scope>NUCLEOTIDE SEQUENCE [LARGE SCALE GENOMIC DNA]</scope>
    <source>
        <strain evidence="1 2">ZF390</strain>
    </source>
</reference>
<protein>
    <submittedName>
        <fullName evidence="1">Uncharacterized protein</fullName>
    </submittedName>
</protein>
<dbReference type="EMBL" id="CP061172">
    <property type="protein sequence ID" value="QNR65101.1"/>
    <property type="molecule type" value="Genomic_DNA"/>
</dbReference>
<name>A0A7H0Y1Z3_9BACL</name>
<accession>A0A7H0Y1Z3</accession>
<organism evidence="1 2">
    <name type="scientific">Paenibacillus peoriae</name>
    <dbReference type="NCBI Taxonomy" id="59893"/>
    <lineage>
        <taxon>Bacteria</taxon>
        <taxon>Bacillati</taxon>
        <taxon>Bacillota</taxon>
        <taxon>Bacilli</taxon>
        <taxon>Bacillales</taxon>
        <taxon>Paenibacillaceae</taxon>
        <taxon>Paenibacillus</taxon>
    </lineage>
</organism>
<dbReference type="Proteomes" id="UP000516384">
    <property type="component" value="Chromosome"/>
</dbReference>
<dbReference type="AlphaFoldDB" id="A0A7H0Y1Z3"/>
<evidence type="ECO:0000313" key="1">
    <source>
        <dbReference type="EMBL" id="QNR65101.1"/>
    </source>
</evidence>